<dbReference type="PROSITE" id="PS00061">
    <property type="entry name" value="ADH_SHORT"/>
    <property type="match status" value="1"/>
</dbReference>
<dbReference type="KEGG" id="wch:wcw_0147"/>
<dbReference type="Proteomes" id="UP000001505">
    <property type="component" value="Chromosome"/>
</dbReference>
<evidence type="ECO:0000256" key="2">
    <source>
        <dbReference type="ARBA" id="ARBA00023002"/>
    </source>
</evidence>
<keyword evidence="4" id="KW-1185">Reference proteome</keyword>
<dbReference type="HOGENOM" id="CLU_010194_2_10_0"/>
<sequence>MLPIKKALITGSSRGIGLAIAERLLDKGWNVTGISRTACPTTNPAYTHYAIDLKNLDPLPHLLKAIAKEKENFDTLICNAGEGAFGHLEEFSYKRIQEILHLNFLSQVYVIKTWLPLMKKRKKGDIICIGSEAALAGKRKGSVYCASKFALRGFIQALRQECAADGIRVTLINPGMVKTPFFDSLNFRHGEERDEWISPEDIADAVSMVLNARQGTVFDEINLSPQKHKVVFG</sequence>
<dbReference type="AlphaFoldDB" id="D6YTR1"/>
<name>D6YTR1_WADCW</name>
<dbReference type="EMBL" id="CP001928">
    <property type="protein sequence ID" value="ADI37522.1"/>
    <property type="molecule type" value="Genomic_DNA"/>
</dbReference>
<proteinExistence type="inferred from homology"/>
<gene>
    <name evidence="3" type="ordered locus">wcw_0147</name>
</gene>
<dbReference type="RefSeq" id="WP_013181250.1">
    <property type="nucleotide sequence ID" value="NC_014225.1"/>
</dbReference>
<accession>D6YTR1</accession>
<dbReference type="CDD" id="cd05233">
    <property type="entry name" value="SDR_c"/>
    <property type="match status" value="1"/>
</dbReference>
<organism evidence="3 4">
    <name type="scientific">Waddlia chondrophila (strain ATCC VR-1470 / WSU 86-1044)</name>
    <dbReference type="NCBI Taxonomy" id="716544"/>
    <lineage>
        <taxon>Bacteria</taxon>
        <taxon>Pseudomonadati</taxon>
        <taxon>Chlamydiota</taxon>
        <taxon>Chlamydiia</taxon>
        <taxon>Parachlamydiales</taxon>
        <taxon>Waddliaceae</taxon>
        <taxon>Waddlia</taxon>
    </lineage>
</organism>
<dbReference type="Pfam" id="PF00106">
    <property type="entry name" value="adh_short"/>
    <property type="match status" value="1"/>
</dbReference>
<dbReference type="InterPro" id="IPR020904">
    <property type="entry name" value="Sc_DH/Rdtase_CS"/>
</dbReference>
<dbReference type="Gene3D" id="3.40.50.720">
    <property type="entry name" value="NAD(P)-binding Rossmann-like Domain"/>
    <property type="match status" value="1"/>
</dbReference>
<dbReference type="PRINTS" id="PR00081">
    <property type="entry name" value="GDHRDH"/>
</dbReference>
<keyword evidence="2" id="KW-0560">Oxidoreductase</keyword>
<dbReference type="GO" id="GO:0005829">
    <property type="term" value="C:cytosol"/>
    <property type="evidence" value="ECO:0007669"/>
    <property type="project" value="TreeGrafter"/>
</dbReference>
<dbReference type="InterPro" id="IPR002347">
    <property type="entry name" value="SDR_fam"/>
</dbReference>
<evidence type="ECO:0000256" key="1">
    <source>
        <dbReference type="ARBA" id="ARBA00006484"/>
    </source>
</evidence>
<dbReference type="STRING" id="716544.wcw_0147"/>
<dbReference type="OrthoDB" id="9808814at2"/>
<dbReference type="PANTHER" id="PTHR43391">
    <property type="entry name" value="RETINOL DEHYDROGENASE-RELATED"/>
    <property type="match status" value="1"/>
</dbReference>
<reference evidence="3 4" key="1">
    <citation type="journal article" date="2010" name="PLoS ONE">
        <title>The Waddlia genome: a window into chlamydial biology.</title>
        <authorList>
            <person name="Bertelli C."/>
            <person name="Collyn F."/>
            <person name="Croxatto A."/>
            <person name="Ruckert C."/>
            <person name="Polkinghorne A."/>
            <person name="Kebbi-Beghdadi C."/>
            <person name="Goesmann A."/>
            <person name="Vaughan L."/>
            <person name="Greub G."/>
        </authorList>
    </citation>
    <scope>NUCLEOTIDE SEQUENCE [LARGE SCALE GENOMIC DNA]</scope>
    <source>
        <strain evidence="4">ATCC VR-1470 / WSU 86-1044</strain>
    </source>
</reference>
<dbReference type="eggNOG" id="COG4221">
    <property type="taxonomic scope" value="Bacteria"/>
</dbReference>
<protein>
    <recommendedName>
        <fullName evidence="5">3-oxoacyl-[acyl-carrier-protein] reductase</fullName>
    </recommendedName>
</protein>
<dbReference type="SUPFAM" id="SSF51735">
    <property type="entry name" value="NAD(P)-binding Rossmann-fold domains"/>
    <property type="match status" value="1"/>
</dbReference>
<dbReference type="PANTHER" id="PTHR43391:SF86">
    <property type="entry name" value="SHORT-CHAIN DEHYDROGENASE_REDUCTASE FAMILY PROTEIN"/>
    <property type="match status" value="1"/>
</dbReference>
<evidence type="ECO:0000313" key="4">
    <source>
        <dbReference type="Proteomes" id="UP000001505"/>
    </source>
</evidence>
<dbReference type="InterPro" id="IPR036291">
    <property type="entry name" value="NAD(P)-bd_dom_sf"/>
</dbReference>
<evidence type="ECO:0008006" key="5">
    <source>
        <dbReference type="Google" id="ProtNLM"/>
    </source>
</evidence>
<comment type="similarity">
    <text evidence="1">Belongs to the short-chain dehydrogenases/reductases (SDR) family.</text>
</comment>
<dbReference type="GO" id="GO:0016491">
    <property type="term" value="F:oxidoreductase activity"/>
    <property type="evidence" value="ECO:0007669"/>
    <property type="project" value="UniProtKB-KW"/>
</dbReference>
<evidence type="ECO:0000313" key="3">
    <source>
        <dbReference type="EMBL" id="ADI37522.1"/>
    </source>
</evidence>